<evidence type="ECO:0000256" key="3">
    <source>
        <dbReference type="HAMAP-Rule" id="MF_00528"/>
    </source>
</evidence>
<organism evidence="4 5">
    <name type="scientific">Candidatus Gottesmanbacteria bacterium RBG_16_52_11</name>
    <dbReference type="NCBI Taxonomy" id="1798374"/>
    <lineage>
        <taxon>Bacteria</taxon>
        <taxon>Candidatus Gottesmaniibacteriota</taxon>
    </lineage>
</organism>
<keyword evidence="3" id="KW-0546">Nucleotide metabolism</keyword>
<comment type="catalytic activity">
    <reaction evidence="3">
        <text>a ribonucleoside 5'-triphosphate + H2O = a ribonucleoside 5'-phosphate + diphosphate + H(+)</text>
        <dbReference type="Rhea" id="RHEA:23996"/>
        <dbReference type="ChEBI" id="CHEBI:15377"/>
        <dbReference type="ChEBI" id="CHEBI:15378"/>
        <dbReference type="ChEBI" id="CHEBI:33019"/>
        <dbReference type="ChEBI" id="CHEBI:58043"/>
        <dbReference type="ChEBI" id="CHEBI:61557"/>
        <dbReference type="EC" id="3.6.1.9"/>
    </reaction>
</comment>
<keyword evidence="2 3" id="KW-0378">Hydrolase</keyword>
<dbReference type="SUPFAM" id="SSF52972">
    <property type="entry name" value="ITPase-like"/>
    <property type="match status" value="1"/>
</dbReference>
<dbReference type="Proteomes" id="UP000178448">
    <property type="component" value="Unassembled WGS sequence"/>
</dbReference>
<comment type="function">
    <text evidence="3">Nucleoside triphosphate pyrophosphatase. May have a dual role in cell division arrest and in preventing the incorporation of modified nucleotides into cellular nucleic acids.</text>
</comment>
<feature type="active site" description="Proton acceptor" evidence="3">
    <location>
        <position position="94"/>
    </location>
</feature>
<dbReference type="STRING" id="1798374.A2Z33_02110"/>
<dbReference type="InterPro" id="IPR003697">
    <property type="entry name" value="Maf-like"/>
</dbReference>
<dbReference type="InterPro" id="IPR029001">
    <property type="entry name" value="ITPase-like_fam"/>
</dbReference>
<dbReference type="GO" id="GO:0047429">
    <property type="term" value="F:nucleoside triphosphate diphosphatase activity"/>
    <property type="evidence" value="ECO:0007669"/>
    <property type="project" value="UniProtKB-EC"/>
</dbReference>
<name>A0A1F5YR68_9BACT</name>
<sequence length="219" mass="24342">MNLSFTSSRTQLENLPVPVHVILASQSIGRRQLLEKLGVRFRVVVTNVDEETISLQEPVKTTRARAIAKLEEILKNPRVYALDDKAKNLVIAADSMAVLGRKVYGKADGRESAKAMLKELMGHTHSFITSVAAGLRDENGNVTKRWDKTATSKVTMRKMSTAEVEMYVTRYDFTRFAGAYSLQDAPWDLITKVDGSYTNVIGLPFEIILPVLRSQGVVA</sequence>
<dbReference type="HAMAP" id="MF_00528">
    <property type="entry name" value="Maf"/>
    <property type="match status" value="1"/>
</dbReference>
<comment type="caution">
    <text evidence="4">The sequence shown here is derived from an EMBL/GenBank/DDBJ whole genome shotgun (WGS) entry which is preliminary data.</text>
</comment>
<evidence type="ECO:0000256" key="1">
    <source>
        <dbReference type="ARBA" id="ARBA00001968"/>
    </source>
</evidence>
<dbReference type="GO" id="GO:0009117">
    <property type="term" value="P:nucleotide metabolic process"/>
    <property type="evidence" value="ECO:0007669"/>
    <property type="project" value="UniProtKB-KW"/>
</dbReference>
<reference evidence="4 5" key="1">
    <citation type="journal article" date="2016" name="Nat. Commun.">
        <title>Thousands of microbial genomes shed light on interconnected biogeochemical processes in an aquifer system.</title>
        <authorList>
            <person name="Anantharaman K."/>
            <person name="Brown C.T."/>
            <person name="Hug L.A."/>
            <person name="Sharon I."/>
            <person name="Castelle C.J."/>
            <person name="Probst A.J."/>
            <person name="Thomas B.C."/>
            <person name="Singh A."/>
            <person name="Wilkins M.J."/>
            <person name="Karaoz U."/>
            <person name="Brodie E.L."/>
            <person name="Williams K.H."/>
            <person name="Hubbard S.S."/>
            <person name="Banfield J.F."/>
        </authorList>
    </citation>
    <scope>NUCLEOTIDE SEQUENCE [LARGE SCALE GENOMIC DNA]</scope>
</reference>
<dbReference type="PIRSF" id="PIRSF006305">
    <property type="entry name" value="Maf"/>
    <property type="match status" value="1"/>
</dbReference>
<gene>
    <name evidence="4" type="ORF">A2Z33_02110</name>
</gene>
<comment type="subcellular location">
    <subcellularLocation>
        <location evidence="3">Cytoplasm</location>
    </subcellularLocation>
</comment>
<evidence type="ECO:0000313" key="5">
    <source>
        <dbReference type="Proteomes" id="UP000178448"/>
    </source>
</evidence>
<evidence type="ECO:0000256" key="2">
    <source>
        <dbReference type="ARBA" id="ARBA00022801"/>
    </source>
</evidence>
<dbReference type="Gene3D" id="3.90.950.10">
    <property type="match status" value="1"/>
</dbReference>
<proteinExistence type="inferred from homology"/>
<comment type="caution">
    <text evidence="3">Lacks conserved residue(s) required for the propagation of feature annotation.</text>
</comment>
<keyword evidence="3" id="KW-0963">Cytoplasm</keyword>
<comment type="similarity">
    <text evidence="3">Belongs to the Maf family.</text>
</comment>
<dbReference type="Pfam" id="PF02545">
    <property type="entry name" value="Maf"/>
    <property type="match status" value="1"/>
</dbReference>
<accession>A0A1F5YR68</accession>
<dbReference type="PANTHER" id="PTHR43213:SF5">
    <property type="entry name" value="BIFUNCTIONAL DTTP_UTP PYROPHOSPHATASE_METHYLTRANSFERASE PROTEIN-RELATED"/>
    <property type="match status" value="1"/>
</dbReference>
<dbReference type="EMBL" id="MFJD01000007">
    <property type="protein sequence ID" value="OGG02563.1"/>
    <property type="molecule type" value="Genomic_DNA"/>
</dbReference>
<dbReference type="GO" id="GO:0005737">
    <property type="term" value="C:cytoplasm"/>
    <property type="evidence" value="ECO:0007669"/>
    <property type="project" value="UniProtKB-SubCell"/>
</dbReference>
<comment type="cofactor">
    <cofactor evidence="1 3">
        <name>a divalent metal cation</name>
        <dbReference type="ChEBI" id="CHEBI:60240"/>
    </cofactor>
</comment>
<comment type="catalytic activity">
    <reaction evidence="3">
        <text>a 2'-deoxyribonucleoside 5'-triphosphate + H2O = a 2'-deoxyribonucleoside 5'-phosphate + diphosphate + H(+)</text>
        <dbReference type="Rhea" id="RHEA:44644"/>
        <dbReference type="ChEBI" id="CHEBI:15377"/>
        <dbReference type="ChEBI" id="CHEBI:15378"/>
        <dbReference type="ChEBI" id="CHEBI:33019"/>
        <dbReference type="ChEBI" id="CHEBI:61560"/>
        <dbReference type="ChEBI" id="CHEBI:65317"/>
        <dbReference type="EC" id="3.6.1.9"/>
    </reaction>
</comment>
<protein>
    <recommendedName>
        <fullName evidence="3">Nucleoside triphosphate pyrophosphatase</fullName>
        <ecNumber evidence="3">3.6.1.9</ecNumber>
    </recommendedName>
    <alternativeName>
        <fullName evidence="3">Nucleotide pyrophosphatase</fullName>
        <shortName evidence="3">Nucleotide PPase</shortName>
    </alternativeName>
</protein>
<evidence type="ECO:0000313" key="4">
    <source>
        <dbReference type="EMBL" id="OGG02563.1"/>
    </source>
</evidence>
<dbReference type="NCBIfam" id="TIGR00172">
    <property type="entry name" value="maf"/>
    <property type="match status" value="1"/>
</dbReference>
<dbReference type="EC" id="3.6.1.9" evidence="3"/>
<dbReference type="AlphaFoldDB" id="A0A1F5YR68"/>
<dbReference type="PANTHER" id="PTHR43213">
    <property type="entry name" value="BIFUNCTIONAL DTTP/UTP PYROPHOSPHATASE/METHYLTRANSFERASE PROTEIN-RELATED"/>
    <property type="match status" value="1"/>
</dbReference>